<name>A0ABT9QT69_9ACTN</name>
<sequence>MLAILTLGRRFGAEIRGCVRAPYISDLEIDVSDAVGVWQTPGHHVLRSAHYRQARRLKRDTAGAQTSHVREGSFLFLNAD</sequence>
<comment type="caution">
    <text evidence="1">The sequence shown here is derived from an EMBL/GenBank/DDBJ whole genome shotgun (WGS) entry which is preliminary data.</text>
</comment>
<reference evidence="1 2" key="1">
    <citation type="submission" date="2023-07" db="EMBL/GenBank/DDBJ databases">
        <title>Sequencing the genomes of 1000 actinobacteria strains.</title>
        <authorList>
            <person name="Klenk H.-P."/>
        </authorList>
    </citation>
    <scope>NUCLEOTIDE SEQUENCE [LARGE SCALE GENOMIC DNA]</scope>
    <source>
        <strain evidence="1 2">DSM 46740</strain>
    </source>
</reference>
<evidence type="ECO:0000313" key="2">
    <source>
        <dbReference type="Proteomes" id="UP001225356"/>
    </source>
</evidence>
<protein>
    <submittedName>
        <fullName evidence="1">Uncharacterized protein</fullName>
    </submittedName>
</protein>
<organism evidence="1 2">
    <name type="scientific">Streptosporangium lutulentum</name>
    <dbReference type="NCBI Taxonomy" id="1461250"/>
    <lineage>
        <taxon>Bacteria</taxon>
        <taxon>Bacillati</taxon>
        <taxon>Actinomycetota</taxon>
        <taxon>Actinomycetes</taxon>
        <taxon>Streptosporangiales</taxon>
        <taxon>Streptosporangiaceae</taxon>
        <taxon>Streptosporangium</taxon>
    </lineage>
</organism>
<accession>A0ABT9QT69</accession>
<gene>
    <name evidence="1" type="ORF">J2853_008664</name>
</gene>
<dbReference type="Proteomes" id="UP001225356">
    <property type="component" value="Unassembled WGS sequence"/>
</dbReference>
<proteinExistence type="predicted"/>
<dbReference type="EMBL" id="JAUSQU010000001">
    <property type="protein sequence ID" value="MDP9849453.1"/>
    <property type="molecule type" value="Genomic_DNA"/>
</dbReference>
<evidence type="ECO:0000313" key="1">
    <source>
        <dbReference type="EMBL" id="MDP9849453.1"/>
    </source>
</evidence>
<keyword evidence="2" id="KW-1185">Reference proteome</keyword>
<dbReference type="RefSeq" id="WP_307567312.1">
    <property type="nucleotide sequence ID" value="NZ_JAUSQU010000001.1"/>
</dbReference>